<feature type="compositionally biased region" description="Basic and acidic residues" evidence="1">
    <location>
        <begin position="501"/>
        <end position="511"/>
    </location>
</feature>
<keyword evidence="3" id="KW-0732">Signal</keyword>
<keyword evidence="2" id="KW-0472">Membrane</keyword>
<dbReference type="AlphaFoldDB" id="A0A9D1R8F9"/>
<keyword evidence="2" id="KW-1133">Transmembrane helix</keyword>
<sequence length="511" mass="54948">MNRIKKITAAILAAAVVLGNTGTLPVKAAPDQETVKLEMSVPENKVLTYRAGESKKFTLKVKNTGTTDLTEIQITPKLGDQGDKWPFETQYQSYSARLDGLKQGEEGTVEFNFKARQNVSTARYTLTFEAKTAQSGEEAVSTQSFYVNCTAEEKKQTAQARPPVVKVSDTAGGGGTGVAYDAASTAAEAGGFDNGGAAYEGGGESASGSVPRVIVTGFTTDPEEVRAGSNFTLKIHLKNTSKATRVANMLFDLESPTEGTDEQTSAPAFLPSSGSNSIYLDGIKANGTADISIQLNAKADLVQKPYSINLNMKYEDGDAAQIEAQSSISIPVKQDARFEFSEFEIVPGSVAVGEEANVSCSLYNLGRIKLYNVKAVFEGKGIDKEELFLGNIEPGSSTAIDAMLEGTEVTQGPEEVKMTLSYEDESGSLASTEQTFQLEILEVSDDMAMMDEEMIEDEKGFPVLPVILVILALGAAAAAVIARKRKKKRQMEIEEEGLLDELDRYSEDERQ</sequence>
<gene>
    <name evidence="4" type="ORF">H9873_00885</name>
</gene>
<dbReference type="EMBL" id="DXGF01000018">
    <property type="protein sequence ID" value="HIW82869.1"/>
    <property type="molecule type" value="Genomic_DNA"/>
</dbReference>
<keyword evidence="2" id="KW-0812">Transmembrane</keyword>
<accession>A0A9D1R8F9</accession>
<proteinExistence type="predicted"/>
<dbReference type="Proteomes" id="UP000824263">
    <property type="component" value="Unassembled WGS sequence"/>
</dbReference>
<feature type="signal peptide" evidence="3">
    <location>
        <begin position="1"/>
        <end position="28"/>
    </location>
</feature>
<feature type="chain" id="PRO_5038714050" description="CARDB domain-containing protein" evidence="3">
    <location>
        <begin position="29"/>
        <end position="511"/>
    </location>
</feature>
<dbReference type="InterPro" id="IPR013783">
    <property type="entry name" value="Ig-like_fold"/>
</dbReference>
<reference evidence="4" key="2">
    <citation type="submission" date="2021-04" db="EMBL/GenBank/DDBJ databases">
        <authorList>
            <person name="Gilroy R."/>
        </authorList>
    </citation>
    <scope>NUCLEOTIDE SEQUENCE</scope>
    <source>
        <strain evidence="4">ChiSxjej1B13-11762</strain>
    </source>
</reference>
<dbReference type="Gene3D" id="2.60.40.10">
    <property type="entry name" value="Immunoglobulins"/>
    <property type="match status" value="1"/>
</dbReference>
<comment type="caution">
    <text evidence="4">The sequence shown here is derived from an EMBL/GenBank/DDBJ whole genome shotgun (WGS) entry which is preliminary data.</text>
</comment>
<evidence type="ECO:0000256" key="1">
    <source>
        <dbReference type="SAM" id="MobiDB-lite"/>
    </source>
</evidence>
<name>A0A9D1R8F9_9FIRM</name>
<dbReference type="PANTHER" id="PTHR35902">
    <property type="entry name" value="S-LAYER DOMAIN-LIKE PROTEIN-RELATED"/>
    <property type="match status" value="1"/>
</dbReference>
<evidence type="ECO:0000256" key="3">
    <source>
        <dbReference type="SAM" id="SignalP"/>
    </source>
</evidence>
<protein>
    <recommendedName>
        <fullName evidence="6">CARDB domain-containing protein</fullName>
    </recommendedName>
</protein>
<evidence type="ECO:0000313" key="4">
    <source>
        <dbReference type="EMBL" id="HIW82869.1"/>
    </source>
</evidence>
<reference evidence="4" key="1">
    <citation type="journal article" date="2021" name="PeerJ">
        <title>Extensive microbial diversity within the chicken gut microbiome revealed by metagenomics and culture.</title>
        <authorList>
            <person name="Gilroy R."/>
            <person name="Ravi A."/>
            <person name="Getino M."/>
            <person name="Pursley I."/>
            <person name="Horton D.L."/>
            <person name="Alikhan N.F."/>
            <person name="Baker D."/>
            <person name="Gharbi K."/>
            <person name="Hall N."/>
            <person name="Watson M."/>
            <person name="Adriaenssens E.M."/>
            <person name="Foster-Nyarko E."/>
            <person name="Jarju S."/>
            <person name="Secka A."/>
            <person name="Antonio M."/>
            <person name="Oren A."/>
            <person name="Chaudhuri R.R."/>
            <person name="La Ragione R."/>
            <person name="Hildebrand F."/>
            <person name="Pallen M.J."/>
        </authorList>
    </citation>
    <scope>NUCLEOTIDE SEQUENCE</scope>
    <source>
        <strain evidence="4">ChiSxjej1B13-11762</strain>
    </source>
</reference>
<organism evidence="4 5">
    <name type="scientific">Candidatus Dorea gallistercoris</name>
    <dbReference type="NCBI Taxonomy" id="2838542"/>
    <lineage>
        <taxon>Bacteria</taxon>
        <taxon>Bacillati</taxon>
        <taxon>Bacillota</taxon>
        <taxon>Clostridia</taxon>
        <taxon>Lachnospirales</taxon>
        <taxon>Lachnospiraceae</taxon>
        <taxon>Dorea</taxon>
    </lineage>
</organism>
<evidence type="ECO:0000256" key="2">
    <source>
        <dbReference type="SAM" id="Phobius"/>
    </source>
</evidence>
<feature type="transmembrane region" description="Helical" evidence="2">
    <location>
        <begin position="463"/>
        <end position="482"/>
    </location>
</feature>
<evidence type="ECO:0008006" key="6">
    <source>
        <dbReference type="Google" id="ProtNLM"/>
    </source>
</evidence>
<evidence type="ECO:0000313" key="5">
    <source>
        <dbReference type="Proteomes" id="UP000824263"/>
    </source>
</evidence>
<feature type="region of interest" description="Disordered" evidence="1">
    <location>
        <begin position="489"/>
        <end position="511"/>
    </location>
</feature>